<organism evidence="2">
    <name type="scientific">Daucus carota subsp. sativus</name>
    <name type="common">Carrot</name>
    <dbReference type="NCBI Taxonomy" id="79200"/>
    <lineage>
        <taxon>Eukaryota</taxon>
        <taxon>Viridiplantae</taxon>
        <taxon>Streptophyta</taxon>
        <taxon>Embryophyta</taxon>
        <taxon>Tracheophyta</taxon>
        <taxon>Spermatophyta</taxon>
        <taxon>Magnoliopsida</taxon>
        <taxon>eudicotyledons</taxon>
        <taxon>Gunneridae</taxon>
        <taxon>Pentapetalae</taxon>
        <taxon>asterids</taxon>
        <taxon>campanulids</taxon>
        <taxon>Apiales</taxon>
        <taxon>Apiaceae</taxon>
        <taxon>Apioideae</taxon>
        <taxon>Scandiceae</taxon>
        <taxon>Daucinae</taxon>
        <taxon>Daucus</taxon>
        <taxon>Daucus sect. Daucus</taxon>
    </lineage>
</organism>
<name>A0A161XSD5_DAUCS</name>
<accession>A0A161XSD5</accession>
<evidence type="ECO:0000256" key="1">
    <source>
        <dbReference type="SAM" id="MobiDB-lite"/>
    </source>
</evidence>
<proteinExistence type="predicted"/>
<feature type="region of interest" description="Disordered" evidence="1">
    <location>
        <begin position="33"/>
        <end position="57"/>
    </location>
</feature>
<reference evidence="2" key="1">
    <citation type="journal article" date="2016" name="Nat. Genet.">
        <title>A high-quality carrot genome assembly provides new insights into carotenoid accumulation and asterid genome evolution.</title>
        <authorList>
            <person name="Iorizzo M."/>
            <person name="Ellison S."/>
            <person name="Senalik D."/>
            <person name="Zeng P."/>
            <person name="Satapoomin P."/>
            <person name="Huang J."/>
            <person name="Bowman M."/>
            <person name="Iovene M."/>
            <person name="Sanseverino W."/>
            <person name="Cavagnaro P."/>
            <person name="Yildiz M."/>
            <person name="Macko-Podgorni A."/>
            <person name="Moranska E."/>
            <person name="Grzebelus E."/>
            <person name="Grzebelus D."/>
            <person name="Ashrafi H."/>
            <person name="Zheng Z."/>
            <person name="Cheng S."/>
            <person name="Spooner D."/>
            <person name="Van Deynze A."/>
            <person name="Simon P."/>
        </authorList>
    </citation>
    <scope>NUCLEOTIDE SEQUENCE [LARGE SCALE GENOMIC DNA]</scope>
    <source>
        <tissue evidence="2">Leaf</tissue>
    </source>
</reference>
<dbReference type="Proteomes" id="UP000077755">
    <property type="component" value="Chromosome 5"/>
</dbReference>
<evidence type="ECO:0000313" key="4">
    <source>
        <dbReference type="Proteomes" id="UP000077755"/>
    </source>
</evidence>
<protein>
    <submittedName>
        <fullName evidence="2">Uncharacterized protein</fullName>
    </submittedName>
</protein>
<keyword evidence="4" id="KW-1185">Reference proteome</keyword>
<evidence type="ECO:0000313" key="3">
    <source>
        <dbReference type="EMBL" id="WOH01057.1"/>
    </source>
</evidence>
<dbReference type="AlphaFoldDB" id="A0A161XSD5"/>
<reference evidence="3" key="2">
    <citation type="submission" date="2022-03" db="EMBL/GenBank/DDBJ databases">
        <title>Draft title - Genomic analysis of global carrot germplasm unveils the trajectory of domestication and the origin of high carotenoid orange carrot.</title>
        <authorList>
            <person name="Iorizzo M."/>
            <person name="Ellison S."/>
            <person name="Senalik D."/>
            <person name="Macko-Podgorni A."/>
            <person name="Grzebelus D."/>
            <person name="Bostan H."/>
            <person name="Rolling W."/>
            <person name="Curaba J."/>
            <person name="Simon P."/>
        </authorList>
    </citation>
    <scope>NUCLEOTIDE SEQUENCE</scope>
    <source>
        <tissue evidence="3">Leaf</tissue>
    </source>
</reference>
<dbReference type="EMBL" id="LNRQ01000005">
    <property type="protein sequence ID" value="KZM94586.1"/>
    <property type="molecule type" value="Genomic_DNA"/>
</dbReference>
<gene>
    <name evidence="2" type="ORF">DCAR_017829</name>
    <name evidence="3" type="ORF">DCAR_0520436</name>
</gene>
<evidence type="ECO:0000313" key="2">
    <source>
        <dbReference type="EMBL" id="KZM94586.1"/>
    </source>
</evidence>
<dbReference type="EMBL" id="CP093347">
    <property type="protein sequence ID" value="WOH01057.1"/>
    <property type="molecule type" value="Genomic_DNA"/>
</dbReference>
<sequence>MTPETQSITEKANLPVLRPLKDIMGESLPTLIVSDPSKAKDSNVAANDQVPGGSEVC</sequence>
<dbReference type="Gramene" id="KZM94586">
    <property type="protein sequence ID" value="KZM94586"/>
    <property type="gene ID" value="DCAR_017829"/>
</dbReference>